<dbReference type="InterPro" id="IPR056813">
    <property type="entry name" value="GIL1_IRKI_C"/>
</dbReference>
<dbReference type="PANTHER" id="PTHR31161">
    <property type="entry name" value="PROTEIN GRAVITROPIC IN THE LIGHT 1"/>
    <property type="match status" value="1"/>
</dbReference>
<feature type="compositionally biased region" description="Basic and acidic residues" evidence="2">
    <location>
        <begin position="67"/>
        <end position="76"/>
    </location>
</feature>
<keyword evidence="1" id="KW-0175">Coiled coil</keyword>
<dbReference type="InterPro" id="IPR006943">
    <property type="entry name" value="DUF641_pln"/>
</dbReference>
<reference evidence="5" key="1">
    <citation type="submission" date="2022-03" db="EMBL/GenBank/DDBJ databases">
        <title>A functionally conserved STORR gene fusion in Papaver species that diverged 16.8 million years ago.</title>
        <authorList>
            <person name="Catania T."/>
        </authorList>
    </citation>
    <scope>NUCLEOTIDE SEQUENCE</scope>
    <source>
        <strain evidence="5">S-191538</strain>
    </source>
</reference>
<dbReference type="EMBL" id="JAJJMA010111481">
    <property type="protein sequence ID" value="MCL7031375.1"/>
    <property type="molecule type" value="Genomic_DNA"/>
</dbReference>
<comment type="caution">
    <text evidence="5">The sequence shown here is derived from an EMBL/GenBank/DDBJ whole genome shotgun (WGS) entry which is preliminary data.</text>
</comment>
<dbReference type="Pfam" id="PF04859">
    <property type="entry name" value="DUF641"/>
    <property type="match status" value="1"/>
</dbReference>
<organism evidence="5 6">
    <name type="scientific">Papaver nudicaule</name>
    <name type="common">Iceland poppy</name>
    <dbReference type="NCBI Taxonomy" id="74823"/>
    <lineage>
        <taxon>Eukaryota</taxon>
        <taxon>Viridiplantae</taxon>
        <taxon>Streptophyta</taxon>
        <taxon>Embryophyta</taxon>
        <taxon>Tracheophyta</taxon>
        <taxon>Spermatophyta</taxon>
        <taxon>Magnoliopsida</taxon>
        <taxon>Ranunculales</taxon>
        <taxon>Papaveraceae</taxon>
        <taxon>Papaveroideae</taxon>
        <taxon>Papaver</taxon>
    </lineage>
</organism>
<dbReference type="AlphaFoldDB" id="A0AA41SA49"/>
<dbReference type="Proteomes" id="UP001177140">
    <property type="component" value="Unassembled WGS sequence"/>
</dbReference>
<evidence type="ECO:0000313" key="6">
    <source>
        <dbReference type="Proteomes" id="UP001177140"/>
    </source>
</evidence>
<evidence type="ECO:0000313" key="5">
    <source>
        <dbReference type="EMBL" id="MCL7031375.1"/>
    </source>
</evidence>
<evidence type="ECO:0000259" key="3">
    <source>
        <dbReference type="Pfam" id="PF04859"/>
    </source>
</evidence>
<dbReference type="GO" id="GO:0009959">
    <property type="term" value="P:negative gravitropism"/>
    <property type="evidence" value="ECO:0007669"/>
    <property type="project" value="InterPro"/>
</dbReference>
<evidence type="ECO:0000256" key="1">
    <source>
        <dbReference type="SAM" id="Coils"/>
    </source>
</evidence>
<proteinExistence type="predicted"/>
<feature type="coiled-coil region" evidence="1">
    <location>
        <begin position="174"/>
        <end position="208"/>
    </location>
</feature>
<feature type="region of interest" description="Disordered" evidence="2">
    <location>
        <begin position="29"/>
        <end position="76"/>
    </location>
</feature>
<evidence type="ECO:0008006" key="7">
    <source>
        <dbReference type="Google" id="ProtNLM"/>
    </source>
</evidence>
<feature type="domain" description="GIL1/IRKI C-terminal" evidence="4">
    <location>
        <begin position="434"/>
        <end position="485"/>
    </location>
</feature>
<name>A0AA41SA49_PAPNU</name>
<sequence length="490" mass="54829">MSMNRVSSISDLIHRVATSCLQNPLAVTDHHHHQSLESSQNSSSNPTEYEEIESEEEEEEENGSGGLREENQRKKKINGLEKESREIEQLMSEVFESISVMKKAYVKLQQAHSPWDQEKISVADIAVVSELRKLGVLKERFRRRNRSNGGGGEENGRRGFVPLREIVAPYEAAMEELKKQVKTKDTVIENLEQKLQNAITTINSSTNGRSSTGKRGKFLSRRRVSSCSLGHVAGVAPAVEQFESTTSQMKEASKSFTALLLSLMRSAGWDINAAVRSIESATATTAVKEGDNMASVNGPQHAKYALESYISQKMFHGFDHETFYIDGSLSSLLNPDQFRKDCFTQFQDMKSMEPTELLGILPTCNFGKFCTRKFLSIVHPKMEESLFGNLEHHEMVSAGNHPRSQFYGEFLKLAKSVWLLHLLAFSLDPSPCHFQASKGAEFRKEYMESVVRFSSGRMPLALTVAFPVSPGFKLGNGSVIKARVYLVSRT</sequence>
<keyword evidence="6" id="KW-1185">Reference proteome</keyword>
<protein>
    <recommendedName>
        <fullName evidence="7">DUF641 domain-containing protein</fullName>
    </recommendedName>
</protein>
<accession>A0AA41SA49</accession>
<evidence type="ECO:0000256" key="2">
    <source>
        <dbReference type="SAM" id="MobiDB-lite"/>
    </source>
</evidence>
<dbReference type="GO" id="GO:0009639">
    <property type="term" value="P:response to red or far red light"/>
    <property type="evidence" value="ECO:0007669"/>
    <property type="project" value="InterPro"/>
</dbReference>
<gene>
    <name evidence="5" type="ORF">MKW94_013288</name>
</gene>
<dbReference type="InterPro" id="IPR040225">
    <property type="entry name" value="GIL1-like"/>
</dbReference>
<dbReference type="Pfam" id="PF24994">
    <property type="entry name" value="GIL1_IRKI_C"/>
    <property type="match status" value="1"/>
</dbReference>
<evidence type="ECO:0000259" key="4">
    <source>
        <dbReference type="Pfam" id="PF24994"/>
    </source>
</evidence>
<feature type="compositionally biased region" description="Low complexity" evidence="2">
    <location>
        <begin position="36"/>
        <end position="47"/>
    </location>
</feature>
<feature type="compositionally biased region" description="Acidic residues" evidence="2">
    <location>
        <begin position="48"/>
        <end position="62"/>
    </location>
</feature>
<feature type="domain" description="DUF641" evidence="3">
    <location>
        <begin position="83"/>
        <end position="200"/>
    </location>
</feature>